<feature type="transmembrane region" description="Helical" evidence="1">
    <location>
        <begin position="62"/>
        <end position="79"/>
    </location>
</feature>
<dbReference type="AlphaFoldDB" id="A0A6N2N9L8"/>
<sequence>MSEWKIKFAFSVRQGMFKLAYFGINLALLGLLASIFTMIVLSTRSPNSFQFIKAHIRAHNFLSVYSITYSSFVSLYSYVLH</sequence>
<feature type="transmembrane region" description="Helical" evidence="1">
    <location>
        <begin position="20"/>
        <end position="41"/>
    </location>
</feature>
<keyword evidence="1" id="KW-1133">Transmembrane helix</keyword>
<keyword evidence="1" id="KW-0812">Transmembrane</keyword>
<accession>A0A6N2N9L8</accession>
<dbReference type="EMBL" id="CAADRP010002218">
    <property type="protein sequence ID" value="VFU63701.1"/>
    <property type="molecule type" value="Genomic_DNA"/>
</dbReference>
<proteinExistence type="predicted"/>
<keyword evidence="1" id="KW-0472">Membrane</keyword>
<evidence type="ECO:0000256" key="1">
    <source>
        <dbReference type="SAM" id="Phobius"/>
    </source>
</evidence>
<name>A0A6N2N9L8_SALVM</name>
<protein>
    <submittedName>
        <fullName evidence="2">Uncharacterized protein</fullName>
    </submittedName>
</protein>
<gene>
    <name evidence="2" type="ORF">SVIM_LOCUS485708</name>
</gene>
<reference evidence="2" key="1">
    <citation type="submission" date="2019-03" db="EMBL/GenBank/DDBJ databases">
        <authorList>
            <person name="Mank J."/>
            <person name="Almeida P."/>
        </authorList>
    </citation>
    <scope>NUCLEOTIDE SEQUENCE</scope>
    <source>
        <strain evidence="2">78183</strain>
    </source>
</reference>
<evidence type="ECO:0000313" key="2">
    <source>
        <dbReference type="EMBL" id="VFU63701.1"/>
    </source>
</evidence>
<organism evidence="2">
    <name type="scientific">Salix viminalis</name>
    <name type="common">Common osier</name>
    <name type="synonym">Basket willow</name>
    <dbReference type="NCBI Taxonomy" id="40686"/>
    <lineage>
        <taxon>Eukaryota</taxon>
        <taxon>Viridiplantae</taxon>
        <taxon>Streptophyta</taxon>
        <taxon>Embryophyta</taxon>
        <taxon>Tracheophyta</taxon>
        <taxon>Spermatophyta</taxon>
        <taxon>Magnoliopsida</taxon>
        <taxon>eudicotyledons</taxon>
        <taxon>Gunneridae</taxon>
        <taxon>Pentapetalae</taxon>
        <taxon>rosids</taxon>
        <taxon>fabids</taxon>
        <taxon>Malpighiales</taxon>
        <taxon>Salicaceae</taxon>
        <taxon>Saliceae</taxon>
        <taxon>Salix</taxon>
    </lineage>
</organism>